<evidence type="ECO:0000256" key="4">
    <source>
        <dbReference type="ARBA" id="ARBA00023004"/>
    </source>
</evidence>
<evidence type="ECO:0000259" key="7">
    <source>
        <dbReference type="PROSITE" id="PS51379"/>
    </source>
</evidence>
<evidence type="ECO:0000256" key="1">
    <source>
        <dbReference type="ARBA" id="ARBA00022630"/>
    </source>
</evidence>
<dbReference type="PROSITE" id="PS51379">
    <property type="entry name" value="4FE4S_FER_2"/>
    <property type="match status" value="1"/>
</dbReference>
<keyword evidence="3 6" id="KW-0560">Oxidoreductase</keyword>
<dbReference type="GO" id="GO:0016491">
    <property type="term" value="F:oxidoreductase activity"/>
    <property type="evidence" value="ECO:0007669"/>
    <property type="project" value="UniProtKB-UniRule"/>
</dbReference>
<evidence type="ECO:0000256" key="6">
    <source>
        <dbReference type="RuleBase" id="RU366072"/>
    </source>
</evidence>
<dbReference type="PANTHER" id="PTHR43498">
    <property type="entry name" value="FERREDOXIN:COB-COM HETERODISULFIDE REDUCTASE SUBUNIT A"/>
    <property type="match status" value="1"/>
</dbReference>
<name>A0A520KS78_METT2</name>
<comment type="subunit">
    <text evidence="6">The ferredoxin:CoB-CoM heterodisulfide reductase is composed of three subunits; HdrA, HdrB and HdrC.</text>
</comment>
<feature type="domain" description="4Fe-4S ferredoxin-type" evidence="7">
    <location>
        <begin position="154"/>
        <end position="183"/>
    </location>
</feature>
<dbReference type="PANTHER" id="PTHR43498:SF1">
    <property type="entry name" value="COB--COM HETERODISULFIDE REDUCTASE IRON-SULFUR SUBUNIT A"/>
    <property type="match status" value="1"/>
</dbReference>
<comment type="cofactor">
    <cofactor evidence="6">
        <name>[4Fe-4S] cluster</name>
        <dbReference type="ChEBI" id="CHEBI:49883"/>
    </cofactor>
</comment>
<dbReference type="Proteomes" id="UP000317158">
    <property type="component" value="Unassembled WGS sequence"/>
</dbReference>
<dbReference type="GO" id="GO:0046872">
    <property type="term" value="F:metal ion binding"/>
    <property type="evidence" value="ECO:0007669"/>
    <property type="project" value="UniProtKB-KW"/>
</dbReference>
<comment type="caution">
    <text evidence="8">The sequence shown here is derived from an EMBL/GenBank/DDBJ whole genome shotgun (WGS) entry which is preliminary data.</text>
</comment>
<comment type="cofactor">
    <cofactor evidence="6">
        <name>FAD</name>
        <dbReference type="ChEBI" id="CHEBI:57692"/>
    </cofactor>
</comment>
<evidence type="ECO:0000313" key="8">
    <source>
        <dbReference type="EMBL" id="RZN64641.1"/>
    </source>
</evidence>
<evidence type="ECO:0000256" key="5">
    <source>
        <dbReference type="ARBA" id="ARBA00023014"/>
    </source>
</evidence>
<evidence type="ECO:0000313" key="9">
    <source>
        <dbReference type="Proteomes" id="UP000317158"/>
    </source>
</evidence>
<keyword evidence="5 6" id="KW-0411">Iron-sulfur</keyword>
<keyword evidence="6" id="KW-0274">FAD</keyword>
<evidence type="ECO:0000256" key="3">
    <source>
        <dbReference type="ARBA" id="ARBA00023002"/>
    </source>
</evidence>
<proteinExistence type="inferred from homology"/>
<keyword evidence="6" id="KW-0004">4Fe-4S</keyword>
<dbReference type="InterPro" id="IPR017896">
    <property type="entry name" value="4Fe4S_Fe-S-bd"/>
</dbReference>
<comment type="pathway">
    <text evidence="6">Cofactor metabolism; coenzyme M-coenzyme B heterodisulfide reduction; coenzyme B and coenzyme M from coenzyme M-coenzyme B heterodisulfide: step 1/1.</text>
</comment>
<dbReference type="Gene3D" id="3.40.50.720">
    <property type="entry name" value="NAD(P)-binding Rossmann-like Domain"/>
    <property type="match status" value="1"/>
</dbReference>
<organism evidence="8 9">
    <name type="scientific">Methanoliparum thermophilum</name>
    <dbReference type="NCBI Taxonomy" id="2491083"/>
    <lineage>
        <taxon>Archaea</taxon>
        <taxon>Methanobacteriati</taxon>
        <taxon>Methanobacteriota</taxon>
        <taxon>Candidatus Methanoliparia</taxon>
        <taxon>Candidatus Methanoliparales</taxon>
        <taxon>Candidatus Methanoliparaceae</taxon>
        <taxon>Candidatus Methanoliparum</taxon>
    </lineage>
</organism>
<keyword evidence="4 6" id="KW-0408">Iron</keyword>
<gene>
    <name evidence="8" type="ORF">EF806_04745</name>
</gene>
<accession>A0A520KS78</accession>
<dbReference type="GO" id="GO:0051539">
    <property type="term" value="F:4 iron, 4 sulfur cluster binding"/>
    <property type="evidence" value="ECO:0007669"/>
    <property type="project" value="UniProtKB-UniRule"/>
</dbReference>
<protein>
    <recommendedName>
        <fullName evidence="6">CoB--CoM heterodisulfide reductase iron-sulfur subunit A</fullName>
        <ecNumber evidence="6">1.8.-.-</ecNumber>
    </recommendedName>
</protein>
<dbReference type="Gene3D" id="3.30.70.20">
    <property type="match status" value="1"/>
</dbReference>
<keyword evidence="2 6" id="KW-0479">Metal-binding</keyword>
<sequence length="431" mass="48043">MQNIKWKEGSDLREFDAVIVGGGVSGIRSALDLADMGYKVGLIEKTPFIGGKVSKIKKTFPKFEDVRKVLTDEMERLSINKNIELMTNSEIKECTGDFGEYNIKVIHKARFVKKMGDFFNKCVEVCPVEIPNEFNEGLDNRKAIYMPYPNAVPRLFAIDAEHCNKCGECVKVAGDDAIDLDMNDEEEDIKAKTIVLATGYDLFKPNGLYGYGEIKDVITSMQLVRMLDPDGPTEGKVLRPSDGVEAEKIGFILCVGSRNINYNRYCSNYCCSFTIKNALELKDEDQKKEVYIIYMDIRTPFKGTEELYIDARTKGLHFLRGKPAIVTENNNKIKVKFFETFIDKSIELNLDLLVLAEASLPSKDAENLADIFGITTDDYGFFTGNSRLSPIETNKKGVLICGCAEGLKDISLSVSQGSAVAAKISTMISNN</sequence>
<comment type="function">
    <text evidence="6">Part of a complex that catalyzes the reversible reduction of CoM-S-S-CoB to the thiol-coenzymes H-S-CoM (coenzyme M) and H-S-CoB (coenzyme B).</text>
</comment>
<dbReference type="SUPFAM" id="SSF51971">
    <property type="entry name" value="Nucleotide-binding domain"/>
    <property type="match status" value="1"/>
</dbReference>
<dbReference type="SUPFAM" id="SSF54862">
    <property type="entry name" value="4Fe-4S ferredoxins"/>
    <property type="match status" value="1"/>
</dbReference>
<dbReference type="EMBL" id="RXIF01000006">
    <property type="protein sequence ID" value="RZN64641.1"/>
    <property type="molecule type" value="Genomic_DNA"/>
</dbReference>
<dbReference type="InterPro" id="IPR039650">
    <property type="entry name" value="HdrA-like"/>
</dbReference>
<dbReference type="Pfam" id="PF12831">
    <property type="entry name" value="FAD_oxidored"/>
    <property type="match status" value="1"/>
</dbReference>
<dbReference type="EC" id="1.8.-.-" evidence="6"/>
<keyword evidence="1 6" id="KW-0285">Flavoprotein</keyword>
<dbReference type="UniPathway" id="UPA00647">
    <property type="reaction ID" value="UER00700"/>
</dbReference>
<evidence type="ECO:0000256" key="2">
    <source>
        <dbReference type="ARBA" id="ARBA00022723"/>
    </source>
</evidence>
<reference evidence="8 9" key="1">
    <citation type="journal article" date="2019" name="Nat. Microbiol.">
        <title>Wide diversity of methane and short-chain alkane metabolisms in uncultured archaea.</title>
        <authorList>
            <person name="Borrel G."/>
            <person name="Adam P.S."/>
            <person name="McKay L.J."/>
            <person name="Chen L.X."/>
            <person name="Sierra-Garcia I.N."/>
            <person name="Sieber C.M."/>
            <person name="Letourneur Q."/>
            <person name="Ghozlane A."/>
            <person name="Andersen G.L."/>
            <person name="Li W.J."/>
            <person name="Hallam S.J."/>
            <person name="Muyzer G."/>
            <person name="de Oliveira V.M."/>
            <person name="Inskeep W.P."/>
            <person name="Banfield J.F."/>
            <person name="Gribaldo S."/>
        </authorList>
    </citation>
    <scope>NUCLEOTIDE SEQUENCE [LARGE SCALE GENOMIC DNA]</scope>
    <source>
        <strain evidence="8">NM1a</strain>
    </source>
</reference>
<comment type="similarity">
    <text evidence="6">Belongs to the HdrA family.</text>
</comment>
<dbReference type="AlphaFoldDB" id="A0A520KS78"/>